<dbReference type="EMBL" id="CAWYQH010000163">
    <property type="protein sequence ID" value="CAK8696838.1"/>
    <property type="molecule type" value="Genomic_DNA"/>
</dbReference>
<comment type="caution">
    <text evidence="2">The sequence shown here is derived from an EMBL/GenBank/DDBJ whole genome shotgun (WGS) entry which is preliminary data.</text>
</comment>
<name>A0ABP0GZV6_CLALP</name>
<sequence length="581" mass="58548">MLKAIVYVTALLSVGLVSAMEPRKLSDEDIARLTELANTVASDTRDKIYSPTSLKVGPGCLRHTDCKSTWTCEDIPAALNDVMRYTTHENDVINLRRKAKIEGKECIRPITEVLNAHPKDAVADRIVELINKLNAIMESANVEKYQQVFPNVSEILQVSAKYEVSSLSLARASEVAPTDSFSNILLILALRGNDGDVSLDAETLILLSLLQTQQPSGSTTPVDFGSNIFNNPILLFLLLGDSGGSSSNILLLLLLSQGGGGLFPTSNVPRQGDVAFGSNNLLLPLILLTALDDSGTGSDNTLLLLFLTSGGFGGAGTGTGTGIESLLPILLLSGDGGLGGDDNLLLLLLLSGGLGGGAGGGLESILPLLLLSNSSLGGGLGGDDNLLLLLLLSGGLGGGGGGYGTGTGTGIESLLPILLLSGDGGLGGDDNLLLLLLLSGGLGGGAGTGGIESILPLLLLSNSSLGGGLGGGDDLLPLLLLSGGLGGGGIGTGTGTGTGTGGIDPLLLILLLGDGLGSGTNDLLPILLLSGGLGGGSGDINSILPLLLITQSGDNDILPLLFLTGFFQSTPVGQDPFAIQG</sequence>
<protein>
    <submittedName>
        <fullName evidence="2">Uncharacterized protein</fullName>
    </submittedName>
</protein>
<gene>
    <name evidence="2" type="ORF">CVLEPA_LOCUS30151</name>
</gene>
<evidence type="ECO:0000256" key="1">
    <source>
        <dbReference type="SAM" id="SignalP"/>
    </source>
</evidence>
<feature type="chain" id="PRO_5045826127" evidence="1">
    <location>
        <begin position="20"/>
        <end position="581"/>
    </location>
</feature>
<feature type="signal peptide" evidence="1">
    <location>
        <begin position="1"/>
        <end position="19"/>
    </location>
</feature>
<reference evidence="2 3" key="1">
    <citation type="submission" date="2024-02" db="EMBL/GenBank/DDBJ databases">
        <authorList>
            <person name="Daric V."/>
            <person name="Darras S."/>
        </authorList>
    </citation>
    <scope>NUCLEOTIDE SEQUENCE [LARGE SCALE GENOMIC DNA]</scope>
</reference>
<keyword evidence="3" id="KW-1185">Reference proteome</keyword>
<accession>A0ABP0GZV6</accession>
<keyword evidence="1" id="KW-0732">Signal</keyword>
<organism evidence="2 3">
    <name type="scientific">Clavelina lepadiformis</name>
    <name type="common">Light-bulb sea squirt</name>
    <name type="synonym">Ascidia lepadiformis</name>
    <dbReference type="NCBI Taxonomy" id="159417"/>
    <lineage>
        <taxon>Eukaryota</taxon>
        <taxon>Metazoa</taxon>
        <taxon>Chordata</taxon>
        <taxon>Tunicata</taxon>
        <taxon>Ascidiacea</taxon>
        <taxon>Aplousobranchia</taxon>
        <taxon>Clavelinidae</taxon>
        <taxon>Clavelina</taxon>
    </lineage>
</organism>
<dbReference type="Proteomes" id="UP001642483">
    <property type="component" value="Unassembled WGS sequence"/>
</dbReference>
<proteinExistence type="predicted"/>
<evidence type="ECO:0000313" key="2">
    <source>
        <dbReference type="EMBL" id="CAK8696838.1"/>
    </source>
</evidence>
<evidence type="ECO:0000313" key="3">
    <source>
        <dbReference type="Proteomes" id="UP001642483"/>
    </source>
</evidence>